<dbReference type="RefSeq" id="WP_167023795.1">
    <property type="nucleotide sequence ID" value="NZ_CP050177.1"/>
</dbReference>
<protein>
    <submittedName>
        <fullName evidence="1">Uncharacterized protein</fullName>
    </submittedName>
</protein>
<evidence type="ECO:0000313" key="2">
    <source>
        <dbReference type="Proteomes" id="UP000501179"/>
    </source>
</evidence>
<gene>
    <name evidence="1" type="ORF">HA039_03915</name>
</gene>
<keyword evidence="2" id="KW-1185">Reference proteome</keyword>
<dbReference type="EMBL" id="CP050177">
    <property type="protein sequence ID" value="QIQ01552.1"/>
    <property type="molecule type" value="Genomic_DNA"/>
</dbReference>
<accession>A0A6G9GTG4</accession>
<organism evidence="1 2">
    <name type="scientific">Streptomyces liangshanensis</name>
    <dbReference type="NCBI Taxonomy" id="2717324"/>
    <lineage>
        <taxon>Bacteria</taxon>
        <taxon>Bacillati</taxon>
        <taxon>Actinomycetota</taxon>
        <taxon>Actinomycetes</taxon>
        <taxon>Kitasatosporales</taxon>
        <taxon>Streptomycetaceae</taxon>
        <taxon>Streptomyces</taxon>
    </lineage>
</organism>
<name>A0A6G9GTG4_9ACTN</name>
<dbReference type="AlphaFoldDB" id="A0A6G9GTG4"/>
<dbReference type="Proteomes" id="UP000501179">
    <property type="component" value="Chromosome"/>
</dbReference>
<sequence length="127" mass="13874">MNALGDASTHRIVMGFLAVLAADTQDQFAWLGGTHLATEAFVEEVEFACAVSDGLAERGVLEPGHLPTLRAIGRRVGEIDPDRHADPLADALATDPAWDDVRRLARQLLVAELGDWRQPLPRRARDI</sequence>
<evidence type="ECO:0000313" key="1">
    <source>
        <dbReference type="EMBL" id="QIQ01552.1"/>
    </source>
</evidence>
<dbReference type="KEGG" id="slia:HA039_03915"/>
<reference evidence="1 2" key="1">
    <citation type="submission" date="2020-03" db="EMBL/GenBank/DDBJ databases">
        <title>A novel species.</title>
        <authorList>
            <person name="Gao J."/>
        </authorList>
    </citation>
    <scope>NUCLEOTIDE SEQUENCE [LARGE SCALE GENOMIC DNA]</scope>
    <source>
        <strain evidence="1 2">QMT-12</strain>
    </source>
</reference>
<proteinExistence type="predicted"/>